<dbReference type="AlphaFoldDB" id="A0A2P4PG13"/>
<evidence type="ECO:0000313" key="1">
    <source>
        <dbReference type="EMBL" id="POG64336.1"/>
    </source>
</evidence>
<name>A0A2P4PG13_RHIID</name>
<accession>A0A2P4PG13</accession>
<dbReference type="Proteomes" id="UP000018888">
    <property type="component" value="Unassembled WGS sequence"/>
</dbReference>
<evidence type="ECO:0000313" key="2">
    <source>
        <dbReference type="Proteomes" id="UP000018888"/>
    </source>
</evidence>
<dbReference type="EMBL" id="AUPC02000243">
    <property type="protein sequence ID" value="POG64336.1"/>
    <property type="molecule type" value="Genomic_DNA"/>
</dbReference>
<reference evidence="1 2" key="1">
    <citation type="journal article" date="2013" name="Proc. Natl. Acad. Sci. U.S.A.">
        <title>Genome of an arbuscular mycorrhizal fungus provides insight into the oldest plant symbiosis.</title>
        <authorList>
            <person name="Tisserant E."/>
            <person name="Malbreil M."/>
            <person name="Kuo A."/>
            <person name="Kohler A."/>
            <person name="Symeonidi A."/>
            <person name="Balestrini R."/>
            <person name="Charron P."/>
            <person name="Duensing N."/>
            <person name="Frei Dit Frey N."/>
            <person name="Gianinazzi-Pearson V."/>
            <person name="Gilbert L.B."/>
            <person name="Handa Y."/>
            <person name="Herr J.R."/>
            <person name="Hijri M."/>
            <person name="Koul R."/>
            <person name="Kawaguchi M."/>
            <person name="Krajinski F."/>
            <person name="Lammers P.J."/>
            <person name="Masclaux F.G."/>
            <person name="Murat C."/>
            <person name="Morin E."/>
            <person name="Ndikumana S."/>
            <person name="Pagni M."/>
            <person name="Petitpierre D."/>
            <person name="Requena N."/>
            <person name="Rosikiewicz P."/>
            <person name="Riley R."/>
            <person name="Saito K."/>
            <person name="San Clemente H."/>
            <person name="Shapiro H."/>
            <person name="van Tuinen D."/>
            <person name="Becard G."/>
            <person name="Bonfante P."/>
            <person name="Paszkowski U."/>
            <person name="Shachar-Hill Y.Y."/>
            <person name="Tuskan G.A."/>
            <person name="Young P.W."/>
            <person name="Sanders I.R."/>
            <person name="Henrissat B."/>
            <person name="Rensing S.A."/>
            <person name="Grigoriev I.V."/>
            <person name="Corradi N."/>
            <person name="Roux C."/>
            <person name="Martin F."/>
        </authorList>
    </citation>
    <scope>NUCLEOTIDE SEQUENCE [LARGE SCALE GENOMIC DNA]</scope>
    <source>
        <strain evidence="1 2">DAOM 197198</strain>
    </source>
</reference>
<comment type="caution">
    <text evidence="1">The sequence shown here is derived from an EMBL/GenBank/DDBJ whole genome shotgun (WGS) entry which is preliminary data.</text>
</comment>
<proteinExistence type="predicted"/>
<protein>
    <submittedName>
        <fullName evidence="1">Uncharacterized protein</fullName>
    </submittedName>
</protein>
<reference evidence="1 2" key="2">
    <citation type="journal article" date="2018" name="New Phytol.">
        <title>High intraspecific genome diversity in the model arbuscular mycorrhizal symbiont Rhizophagus irregularis.</title>
        <authorList>
            <person name="Chen E.C.H."/>
            <person name="Morin E."/>
            <person name="Beaudet D."/>
            <person name="Noel J."/>
            <person name="Yildirir G."/>
            <person name="Ndikumana S."/>
            <person name="Charron P."/>
            <person name="St-Onge C."/>
            <person name="Giorgi J."/>
            <person name="Kruger M."/>
            <person name="Marton T."/>
            <person name="Ropars J."/>
            <person name="Grigoriev I.V."/>
            <person name="Hainaut M."/>
            <person name="Henrissat B."/>
            <person name="Roux C."/>
            <person name="Martin F."/>
            <person name="Corradi N."/>
        </authorList>
    </citation>
    <scope>NUCLEOTIDE SEQUENCE [LARGE SCALE GENOMIC DNA]</scope>
    <source>
        <strain evidence="1 2">DAOM 197198</strain>
    </source>
</reference>
<gene>
    <name evidence="1" type="ORF">GLOIN_2v1881420</name>
</gene>
<keyword evidence="2" id="KW-1185">Reference proteome</keyword>
<sequence>MDGNVVAFTIKYMQIRSYKFAYSYLNTIIGLPWKYILSLKELCYAKQLKLDLENQKVFNNFGLHMPLDNLLFKEKFINFTYSPNLPIYEFPLLYEFVKSYLHEERKRIRMENINEDNSLNYSIHAAQIILGCYNYNLGCHNSFVQNNLGGMYNYRVEETDRLFNELFVKKKRS</sequence>
<organism evidence="1 2">
    <name type="scientific">Rhizophagus irregularis (strain DAOM 181602 / DAOM 197198 / MUCL 43194)</name>
    <name type="common">Arbuscular mycorrhizal fungus</name>
    <name type="synonym">Glomus intraradices</name>
    <dbReference type="NCBI Taxonomy" id="747089"/>
    <lineage>
        <taxon>Eukaryota</taxon>
        <taxon>Fungi</taxon>
        <taxon>Fungi incertae sedis</taxon>
        <taxon>Mucoromycota</taxon>
        <taxon>Glomeromycotina</taxon>
        <taxon>Glomeromycetes</taxon>
        <taxon>Glomerales</taxon>
        <taxon>Glomeraceae</taxon>
        <taxon>Rhizophagus</taxon>
    </lineage>
</organism>